<sequence length="313" mass="34684">MNDCTIKSVLLGVAIGDAVGVPYEFRSREIMQKNPATDMVGYGTYNQSPGTFSDDSSLTFCLAEALTHGFDLQEIANNFIKWVEEDYWTAHGEVFDIGIATHEAISNLMNGDSPEISGGDDEYSSGNGSLMRIAPLLFHLSDKPIQERFELTRLVSGITHRHIRSVVACFFYLEFARFLVEGLEMQDAYKKTQVQVSAFLKTIAIPDSELALFDRLLQSDISQEPIKTIESSGYVIHTLEASIWCLLTTETYQEAILKAVNLGKDTDTTAVVTGGLAGLLYGVDGIPTSWLNQLAKRDEIEDLAERMALRFCP</sequence>
<dbReference type="InterPro" id="IPR036705">
    <property type="entry name" value="Ribosyl_crysJ1_sf"/>
</dbReference>
<dbReference type="InterPro" id="IPR050792">
    <property type="entry name" value="ADP-ribosylglycohydrolase"/>
</dbReference>
<dbReference type="PANTHER" id="PTHR16222">
    <property type="entry name" value="ADP-RIBOSYLGLYCOHYDROLASE"/>
    <property type="match status" value="1"/>
</dbReference>
<evidence type="ECO:0000313" key="3">
    <source>
        <dbReference type="EMBL" id="MFD3409035.1"/>
    </source>
</evidence>
<dbReference type="PANTHER" id="PTHR16222:SF24">
    <property type="entry name" value="ADP-RIBOSYLHYDROLASE ARH3"/>
    <property type="match status" value="1"/>
</dbReference>
<accession>A0ABW6DMM6</accession>
<comment type="similarity">
    <text evidence="1">Belongs to the ADP-ribosylglycohydrolase family.</text>
</comment>
<dbReference type="RefSeq" id="WP_377981380.1">
    <property type="nucleotide sequence ID" value="NZ_JBBKXX010000003.1"/>
</dbReference>
<dbReference type="SUPFAM" id="SSF101478">
    <property type="entry name" value="ADP-ribosylglycohydrolase"/>
    <property type="match status" value="1"/>
</dbReference>
<name>A0ABW6DMM6_9BACT</name>
<protein>
    <submittedName>
        <fullName evidence="3">ADP-ribosylglycohydrolase family protein</fullName>
    </submittedName>
</protein>
<reference evidence="3 4" key="1">
    <citation type="submission" date="2024-03" db="EMBL/GenBank/DDBJ databases">
        <title>Aquirufa genome sequencing.</title>
        <authorList>
            <person name="Pitt A."/>
            <person name="Hahn M.W."/>
        </authorList>
    </citation>
    <scope>NUCLEOTIDE SEQUENCE [LARGE SCALE GENOMIC DNA]</scope>
    <source>
        <strain evidence="3 4">HETE-83D</strain>
    </source>
</reference>
<evidence type="ECO:0000256" key="2">
    <source>
        <dbReference type="ARBA" id="ARBA00022801"/>
    </source>
</evidence>
<dbReference type="EMBL" id="JBBKXX010000003">
    <property type="protein sequence ID" value="MFD3409035.1"/>
    <property type="molecule type" value="Genomic_DNA"/>
</dbReference>
<keyword evidence="2" id="KW-0378">Hydrolase</keyword>
<evidence type="ECO:0000256" key="1">
    <source>
        <dbReference type="ARBA" id="ARBA00010702"/>
    </source>
</evidence>
<keyword evidence="4" id="KW-1185">Reference proteome</keyword>
<organism evidence="3 4">
    <name type="scientific">Aquirufa esocilacus</name>
    <dbReference type="NCBI Taxonomy" id="3096513"/>
    <lineage>
        <taxon>Bacteria</taxon>
        <taxon>Pseudomonadati</taxon>
        <taxon>Bacteroidota</taxon>
        <taxon>Cytophagia</taxon>
        <taxon>Cytophagales</taxon>
        <taxon>Flectobacillaceae</taxon>
        <taxon>Aquirufa</taxon>
    </lineage>
</organism>
<gene>
    <name evidence="3" type="ORF">SKC37_10230</name>
</gene>
<proteinExistence type="inferred from homology"/>
<dbReference type="Proteomes" id="UP001598019">
    <property type="component" value="Unassembled WGS sequence"/>
</dbReference>
<dbReference type="Pfam" id="PF03747">
    <property type="entry name" value="ADP_ribosyl_GH"/>
    <property type="match status" value="1"/>
</dbReference>
<evidence type="ECO:0000313" key="4">
    <source>
        <dbReference type="Proteomes" id="UP001598019"/>
    </source>
</evidence>
<dbReference type="Gene3D" id="1.10.4080.10">
    <property type="entry name" value="ADP-ribosylation/Crystallin J1"/>
    <property type="match status" value="1"/>
</dbReference>
<comment type="caution">
    <text evidence="3">The sequence shown here is derived from an EMBL/GenBank/DDBJ whole genome shotgun (WGS) entry which is preliminary data.</text>
</comment>
<dbReference type="InterPro" id="IPR005502">
    <property type="entry name" value="Ribosyl_crysJ1"/>
</dbReference>